<gene>
    <name evidence="1" type="ORF">DM02DRAFT_708773</name>
</gene>
<proteinExistence type="predicted"/>
<keyword evidence="2" id="KW-1185">Reference proteome</keyword>
<protein>
    <recommendedName>
        <fullName evidence="3">GIY-YIG domain-containing protein</fullName>
    </recommendedName>
</protein>
<name>A0A2V1DQX7_9PLEO</name>
<dbReference type="Proteomes" id="UP000244855">
    <property type="component" value="Unassembled WGS sequence"/>
</dbReference>
<dbReference type="AlphaFoldDB" id="A0A2V1DQX7"/>
<organism evidence="1 2">
    <name type="scientific">Periconia macrospinosa</name>
    <dbReference type="NCBI Taxonomy" id="97972"/>
    <lineage>
        <taxon>Eukaryota</taxon>
        <taxon>Fungi</taxon>
        <taxon>Dikarya</taxon>
        <taxon>Ascomycota</taxon>
        <taxon>Pezizomycotina</taxon>
        <taxon>Dothideomycetes</taxon>
        <taxon>Pleosporomycetidae</taxon>
        <taxon>Pleosporales</taxon>
        <taxon>Massarineae</taxon>
        <taxon>Periconiaceae</taxon>
        <taxon>Periconia</taxon>
    </lineage>
</organism>
<reference evidence="1 2" key="1">
    <citation type="journal article" date="2018" name="Sci. Rep.">
        <title>Comparative genomics provides insights into the lifestyle and reveals functional heterogeneity of dark septate endophytic fungi.</title>
        <authorList>
            <person name="Knapp D.G."/>
            <person name="Nemeth J.B."/>
            <person name="Barry K."/>
            <person name="Hainaut M."/>
            <person name="Henrissat B."/>
            <person name="Johnson J."/>
            <person name="Kuo A."/>
            <person name="Lim J.H.P."/>
            <person name="Lipzen A."/>
            <person name="Nolan M."/>
            <person name="Ohm R.A."/>
            <person name="Tamas L."/>
            <person name="Grigoriev I.V."/>
            <person name="Spatafora J.W."/>
            <person name="Nagy L.G."/>
            <person name="Kovacs G.M."/>
        </authorList>
    </citation>
    <scope>NUCLEOTIDE SEQUENCE [LARGE SCALE GENOMIC DNA]</scope>
    <source>
        <strain evidence="1 2">DSE2036</strain>
    </source>
</reference>
<dbReference type="STRING" id="97972.A0A2V1DQX7"/>
<evidence type="ECO:0000313" key="2">
    <source>
        <dbReference type="Proteomes" id="UP000244855"/>
    </source>
</evidence>
<dbReference type="OrthoDB" id="4788824at2759"/>
<dbReference type="EMBL" id="KZ805376">
    <property type="protein sequence ID" value="PVI00272.1"/>
    <property type="molecule type" value="Genomic_DNA"/>
</dbReference>
<evidence type="ECO:0008006" key="3">
    <source>
        <dbReference type="Google" id="ProtNLM"/>
    </source>
</evidence>
<sequence>MPFWTPPDAPPNVFAGELPDQWLEEMNGAPIGPPPQAPPQRACEIIQNTRFTDAGAIITLKTGMQGWCVDERTNENGVRVASVWIPGVTNDENFSTRWIPRSYINVGEIRKDFSEWDILISNPDIQIGAVPQSNQVDPSKLGRTIEMSINAILLQRPHFIIQSLLDSIQQCGGPTTVTNTIIRGIRKAGLYDVLNTASFTIEDLLDKAKYTIPSDRSRRKGGIYVRFHKLKSSVEGSEWESHTTYLYVGQTADFNDRHRRHSRDHEGLYNKLTKASRKVLSCAICVLDENTPKSVFHFAEQIFVCMLGTYRKWLFAAGDAKRQAITHVYNATSLTALLKPIFSVTGWDPAVRRSSFKVEQGANCSSPVAEWGVKSEKILWIRTDVYQRDASTGKPIPMAVFRRSTPTRLHMINNNNGFTFKINNRIAIHGSTHTHTDLPMAGQDIQLVLEFRKDGTRHEQCNSRLPYISRYQNWEQACSYAVRIEWQSPPNSGSWRFTYLRRSHHLRFRRKNEQRIPGALSSYAQAIQLLQIFYDQEAPHKPDWIAKFKLRARVLIAEYDLMKQQVTFRAPTAQDRIGQLRSCAPVAHQNIIDQMKDPKYQLQNVGAHITKLGRRSQCDVCYLQANPENIEQKCIRDPVKGLDRKLSAFIHRLTALNECGVHSGPAG</sequence>
<evidence type="ECO:0000313" key="1">
    <source>
        <dbReference type="EMBL" id="PVI00272.1"/>
    </source>
</evidence>
<accession>A0A2V1DQX7</accession>